<accession>A0AAD7WL10</accession>
<reference evidence="2" key="1">
    <citation type="journal article" date="2023" name="Science">
        <title>Genome structures resolve the early diversification of teleost fishes.</title>
        <authorList>
            <person name="Parey E."/>
            <person name="Louis A."/>
            <person name="Montfort J."/>
            <person name="Bouchez O."/>
            <person name="Roques C."/>
            <person name="Iampietro C."/>
            <person name="Lluch J."/>
            <person name="Castinel A."/>
            <person name="Donnadieu C."/>
            <person name="Desvignes T."/>
            <person name="Floi Bucao C."/>
            <person name="Jouanno E."/>
            <person name="Wen M."/>
            <person name="Mejri S."/>
            <person name="Dirks R."/>
            <person name="Jansen H."/>
            <person name="Henkel C."/>
            <person name="Chen W.J."/>
            <person name="Zahm M."/>
            <person name="Cabau C."/>
            <person name="Klopp C."/>
            <person name="Thompson A.W."/>
            <person name="Robinson-Rechavi M."/>
            <person name="Braasch I."/>
            <person name="Lecointre G."/>
            <person name="Bobe J."/>
            <person name="Postlethwait J.H."/>
            <person name="Berthelot C."/>
            <person name="Roest Crollius H."/>
            <person name="Guiguen Y."/>
        </authorList>
    </citation>
    <scope>NUCLEOTIDE SEQUENCE</scope>
    <source>
        <strain evidence="2">NC1722</strain>
    </source>
</reference>
<dbReference type="EMBL" id="JAINUG010000074">
    <property type="protein sequence ID" value="KAJ8400901.1"/>
    <property type="molecule type" value="Genomic_DNA"/>
</dbReference>
<gene>
    <name evidence="2" type="ORF">AAFF_G00392550</name>
</gene>
<name>A0AAD7WL10_9TELE</name>
<sequence length="77" mass="8650">MCPEATRGCTDEENAPNSWSSKLVPDSLRHDERAVWAHLEPVLKDMKEKKPSLTTVHILSDDPVTQKKKVTLGPVTR</sequence>
<proteinExistence type="predicted"/>
<protein>
    <submittedName>
        <fullName evidence="2">Uncharacterized protein</fullName>
    </submittedName>
</protein>
<dbReference type="AlphaFoldDB" id="A0AAD7WL10"/>
<organism evidence="2 3">
    <name type="scientific">Aldrovandia affinis</name>
    <dbReference type="NCBI Taxonomy" id="143900"/>
    <lineage>
        <taxon>Eukaryota</taxon>
        <taxon>Metazoa</taxon>
        <taxon>Chordata</taxon>
        <taxon>Craniata</taxon>
        <taxon>Vertebrata</taxon>
        <taxon>Euteleostomi</taxon>
        <taxon>Actinopterygii</taxon>
        <taxon>Neopterygii</taxon>
        <taxon>Teleostei</taxon>
        <taxon>Notacanthiformes</taxon>
        <taxon>Halosauridae</taxon>
        <taxon>Aldrovandia</taxon>
    </lineage>
</organism>
<feature type="region of interest" description="Disordered" evidence="1">
    <location>
        <begin position="1"/>
        <end position="24"/>
    </location>
</feature>
<comment type="caution">
    <text evidence="2">The sequence shown here is derived from an EMBL/GenBank/DDBJ whole genome shotgun (WGS) entry which is preliminary data.</text>
</comment>
<evidence type="ECO:0000313" key="3">
    <source>
        <dbReference type="Proteomes" id="UP001221898"/>
    </source>
</evidence>
<dbReference type="Proteomes" id="UP001221898">
    <property type="component" value="Unassembled WGS sequence"/>
</dbReference>
<evidence type="ECO:0000256" key="1">
    <source>
        <dbReference type="SAM" id="MobiDB-lite"/>
    </source>
</evidence>
<evidence type="ECO:0000313" key="2">
    <source>
        <dbReference type="EMBL" id="KAJ8400901.1"/>
    </source>
</evidence>
<keyword evidence="3" id="KW-1185">Reference proteome</keyword>